<dbReference type="SUPFAM" id="SSF103378">
    <property type="entry name" value="2-methylcitrate dehydratase PrpD"/>
    <property type="match status" value="1"/>
</dbReference>
<dbReference type="Proteomes" id="UP000826462">
    <property type="component" value="Chromosome 2"/>
</dbReference>
<dbReference type="PANTHER" id="PTHR16943">
    <property type="entry name" value="2-METHYLCITRATE DEHYDRATASE-RELATED"/>
    <property type="match status" value="1"/>
</dbReference>
<dbReference type="Gene3D" id="3.30.1330.120">
    <property type="entry name" value="2-methylcitrate dehydratase PrpD"/>
    <property type="match status" value="1"/>
</dbReference>
<dbReference type="InterPro" id="IPR045336">
    <property type="entry name" value="MmgE_PrpD_N"/>
</dbReference>
<feature type="domain" description="MmgE/PrpD N-terminal" evidence="2">
    <location>
        <begin position="16"/>
        <end position="255"/>
    </location>
</feature>
<dbReference type="Pfam" id="PF03972">
    <property type="entry name" value="MmgE_PrpD_N"/>
    <property type="match status" value="1"/>
</dbReference>
<dbReference type="InterPro" id="IPR042188">
    <property type="entry name" value="MmgE/PrpD_sf_2"/>
</dbReference>
<sequence length="462" mass="48996">MNTDTVADKSVSIADQIGNWIAGMDAARLPTSTVKAARMLLLDVTGLCVAGREESYIRAILASTEPGGRCTAFGHTGGFNAYDAALINGTAAHGEDYDDTFEGGPVHSGAVVVPAVLAVCEREQLGGDALLRGIAAGAELMCRLSLVAPRAIHSAGFHPTAVIGALAAAAGVSAALRLDARTATSALGIAGSMASGIIEYLAEGTSTKRMHAGWAAQAGIRAALLARGGFDGPRTVLEGRHGFFKAFAPSRPPNFEPVLDGLGQSWIMDTIAFKPYACGTMTQPFIDCAIALAERGVKAAQIREIVCDVGEGTVHRLWEDLAVKHRPPTAYAAKFSTPYCMAVGFFDRKAGFEQFTDARIHDPAVLELAAKIRYRIDPDNEYPKNFTGHLRATLADGSVLELRQPHMRGGAREPLSPEALNAKFADNAKYGGWNDPLAHAAQRWFSQAFDAATLEDAAQFRQ</sequence>
<protein>
    <submittedName>
        <fullName evidence="4">MmgE/PrpD family protein</fullName>
    </submittedName>
</protein>
<keyword evidence="5" id="KW-1185">Reference proteome</keyword>
<evidence type="ECO:0000256" key="1">
    <source>
        <dbReference type="ARBA" id="ARBA00006174"/>
    </source>
</evidence>
<evidence type="ECO:0000313" key="5">
    <source>
        <dbReference type="Proteomes" id="UP000826462"/>
    </source>
</evidence>
<dbReference type="InterPro" id="IPR045337">
    <property type="entry name" value="MmgE_PrpD_C"/>
</dbReference>
<evidence type="ECO:0000259" key="3">
    <source>
        <dbReference type="Pfam" id="PF19305"/>
    </source>
</evidence>
<gene>
    <name evidence="4" type="ORF">KZJ38_27390</name>
</gene>
<reference evidence="4 5" key="1">
    <citation type="submission" date="2021-07" db="EMBL/GenBank/DDBJ databases">
        <title>Paraburkholderia edwinii protects Aspergillus sp. from phenazines by acting as a toxin sponge.</title>
        <authorList>
            <person name="Dahlstrom K.M."/>
            <person name="Newman D.K."/>
        </authorList>
    </citation>
    <scope>NUCLEOTIDE SEQUENCE [LARGE SCALE GENOMIC DNA]</scope>
    <source>
        <strain evidence="4 5">Pe01</strain>
    </source>
</reference>
<accession>A0ABX8UYJ7</accession>
<dbReference type="Gene3D" id="1.10.4100.10">
    <property type="entry name" value="2-methylcitrate dehydratase PrpD"/>
    <property type="match status" value="1"/>
</dbReference>
<proteinExistence type="inferred from homology"/>
<organism evidence="4 5">
    <name type="scientific">Paraburkholderia edwinii</name>
    <dbReference type="NCBI Taxonomy" id="2861782"/>
    <lineage>
        <taxon>Bacteria</taxon>
        <taxon>Pseudomonadati</taxon>
        <taxon>Pseudomonadota</taxon>
        <taxon>Betaproteobacteria</taxon>
        <taxon>Burkholderiales</taxon>
        <taxon>Burkholderiaceae</taxon>
        <taxon>Paraburkholderia</taxon>
    </lineage>
</organism>
<dbReference type="InterPro" id="IPR005656">
    <property type="entry name" value="MmgE_PrpD"/>
</dbReference>
<name>A0ABX8UYJ7_9BURK</name>
<dbReference type="InterPro" id="IPR036148">
    <property type="entry name" value="MmgE/PrpD_sf"/>
</dbReference>
<feature type="domain" description="MmgE/PrpD C-terminal" evidence="3">
    <location>
        <begin position="276"/>
        <end position="430"/>
    </location>
</feature>
<dbReference type="EMBL" id="CP080096">
    <property type="protein sequence ID" value="QYD73357.1"/>
    <property type="molecule type" value="Genomic_DNA"/>
</dbReference>
<dbReference type="Pfam" id="PF19305">
    <property type="entry name" value="MmgE_PrpD_C"/>
    <property type="match status" value="1"/>
</dbReference>
<dbReference type="InterPro" id="IPR042183">
    <property type="entry name" value="MmgE/PrpD_sf_1"/>
</dbReference>
<evidence type="ECO:0000259" key="2">
    <source>
        <dbReference type="Pfam" id="PF03972"/>
    </source>
</evidence>
<evidence type="ECO:0000313" key="4">
    <source>
        <dbReference type="EMBL" id="QYD73357.1"/>
    </source>
</evidence>
<comment type="similarity">
    <text evidence="1">Belongs to the PrpD family.</text>
</comment>
<dbReference type="PANTHER" id="PTHR16943:SF8">
    <property type="entry name" value="2-METHYLCITRATE DEHYDRATASE"/>
    <property type="match status" value="1"/>
</dbReference>
<dbReference type="RefSeq" id="WP_219803102.1">
    <property type="nucleotide sequence ID" value="NZ_CP080096.1"/>
</dbReference>